<dbReference type="Pfam" id="PF05773">
    <property type="entry name" value="RWD"/>
    <property type="match status" value="1"/>
</dbReference>
<dbReference type="InterPro" id="IPR029058">
    <property type="entry name" value="AB_hydrolase_fold"/>
</dbReference>
<comment type="caution">
    <text evidence="5">The sequence shown here is derived from an EMBL/GenBank/DDBJ whole genome shotgun (WGS) entry which is preliminary data.</text>
</comment>
<dbReference type="InterPro" id="IPR005645">
    <property type="entry name" value="FSH-like_dom"/>
</dbReference>
<dbReference type="Gene3D" id="3.40.50.1820">
    <property type="entry name" value="alpha/beta hydrolase"/>
    <property type="match status" value="1"/>
</dbReference>
<dbReference type="PANTHER" id="PTHR23305:SF1">
    <property type="entry name" value="OBG-TYPE G DOMAIN-CONTAINING PROTEIN"/>
    <property type="match status" value="1"/>
</dbReference>
<dbReference type="Pfam" id="PF03959">
    <property type="entry name" value="FSH1"/>
    <property type="match status" value="1"/>
</dbReference>
<dbReference type="InterPro" id="IPR027417">
    <property type="entry name" value="P-loop_NTPase"/>
</dbReference>
<dbReference type="EMBL" id="NBCO01000022">
    <property type="protein sequence ID" value="ORC87407.1"/>
    <property type="molecule type" value="Genomic_DNA"/>
</dbReference>
<evidence type="ECO:0000256" key="1">
    <source>
        <dbReference type="ARBA" id="ARBA00022741"/>
    </source>
</evidence>
<dbReference type="RefSeq" id="XP_028881473.1">
    <property type="nucleotide sequence ID" value="XM_029027253.1"/>
</dbReference>
<dbReference type="VEuPathDB" id="TriTrypDB:TM35_000222060"/>
<dbReference type="InterPro" id="IPR031167">
    <property type="entry name" value="G_OBG"/>
</dbReference>
<dbReference type="Gene3D" id="3.40.50.300">
    <property type="entry name" value="P-loop containing nucleotide triphosphate hydrolases"/>
    <property type="match status" value="1"/>
</dbReference>
<feature type="region of interest" description="Disordered" evidence="2">
    <location>
        <begin position="390"/>
        <end position="418"/>
    </location>
</feature>
<dbReference type="InterPro" id="IPR016135">
    <property type="entry name" value="UBQ-conjugating_enzyme/RWD"/>
</dbReference>
<dbReference type="Pfam" id="PF01926">
    <property type="entry name" value="MMR_HSR1"/>
    <property type="match status" value="1"/>
</dbReference>
<evidence type="ECO:0000256" key="2">
    <source>
        <dbReference type="SAM" id="MobiDB-lite"/>
    </source>
</evidence>
<dbReference type="OrthoDB" id="424823at2759"/>
<feature type="compositionally biased region" description="Low complexity" evidence="2">
    <location>
        <begin position="469"/>
        <end position="479"/>
    </location>
</feature>
<evidence type="ECO:0008006" key="7">
    <source>
        <dbReference type="Google" id="ProtNLM"/>
    </source>
</evidence>
<feature type="domain" description="RWD" evidence="3">
    <location>
        <begin position="259"/>
        <end position="372"/>
    </location>
</feature>
<keyword evidence="6" id="KW-1185">Reference proteome</keyword>
<dbReference type="GeneID" id="39987033"/>
<dbReference type="GO" id="GO:0005737">
    <property type="term" value="C:cytoplasm"/>
    <property type="evidence" value="ECO:0007669"/>
    <property type="project" value="TreeGrafter"/>
</dbReference>
<proteinExistence type="predicted"/>
<dbReference type="SUPFAM" id="SSF52540">
    <property type="entry name" value="P-loop containing nucleoside triphosphate hydrolases"/>
    <property type="match status" value="1"/>
</dbReference>
<dbReference type="GO" id="GO:0016887">
    <property type="term" value="F:ATP hydrolysis activity"/>
    <property type="evidence" value="ECO:0007669"/>
    <property type="project" value="TreeGrafter"/>
</dbReference>
<keyword evidence="1" id="KW-0547">Nucleotide-binding</keyword>
<sequence length="935" mass="103843">MLRVLCLHGNRQTAEIFEHQLSKMCSTLSDIAEFDFVDAPCVVGYGIEGDAVATCSWCEQQRDQQDQDKKQEVKEEEEKENIGIEDRYAVGDAVVRQFMISERGPYDIIFGFSQGSLVAARYVMLQQLREENTYGSSLKGIIMAASPDPRLLFPELTTLYQTHSFSNTNTNGFFGTLPSLHIVGRKDTIVNPTESSSFADACQPNADIVYHEHAHSIPQLQSIITSVRSFLERCLSIERERVSTITMGGEVIISAECEEELEMISSMYGEGCVQRNPIPVVLLPLLLDCSAEDEVEKNLSALRLRITLPPKYPEELPKLDVVGGPSNRHVLFERWKAELLTKTLAYLRDDLGIGTAMLLPAMMFANEQAGSAMEFLRSVFSEKFHPSKAANKLSTDKHNQEYDNQSKEEKEGKTMWWDEEEDEERRMIHITEAERFAEHILASKSSMETIDESSSSSLPNAEDHHNGENDNNNNNNGTNMDAHWDVGHDILSRGGLLELTIGLIGKPSAGKSTFFNAVTDPQSELAAARVAAFPFTTITPNIGVGLCPLRCPCGVLSTPPDVNMCDAAFGHVMIAGLPYRRRQVMVTDVAGLVRGAYAGRGRGNQFLNDLCSANVLVHVVDGAGCTDADGVACTPGAGSTQDDITWVRAEVHSWIYDNLRARWTTLLRRPEKLRNMFTGYRSPPSFVDGVLRRLGIADEAALIQQVPTWGAAELHRLVALYVRMRFPIVVALNKADVRPEAETILHELKKRYPHEMFVPMAAKMECHLLRLRQKGILHYVSGDSSFKELSSGNTVEPADAKALEELRQYFNPGTISSISSSYNSNPTTITTGVQEVLATALSCCPSVFVYPVASFKLPLPSLKECFVFKQGSTAGDVFDFLQHTNLLDGKLVRFEAISVDDLRKGHEATPLKKETILPGRHVVVRVLTNKRQMVF</sequence>
<dbReference type="Gene3D" id="1.10.8.470">
    <property type="match status" value="1"/>
</dbReference>
<dbReference type="PROSITE" id="PS50908">
    <property type="entry name" value="RWD"/>
    <property type="match status" value="1"/>
</dbReference>
<dbReference type="PANTHER" id="PTHR23305">
    <property type="entry name" value="OBG GTPASE FAMILY"/>
    <property type="match status" value="1"/>
</dbReference>
<dbReference type="Pfam" id="PF08438">
    <property type="entry name" value="YGR210-like_G4"/>
    <property type="match status" value="1"/>
</dbReference>
<name>A0A1X0NRU1_9TRYP</name>
<evidence type="ECO:0000259" key="4">
    <source>
        <dbReference type="PROSITE" id="PS51710"/>
    </source>
</evidence>
<dbReference type="STRING" id="67003.A0A1X0NRU1"/>
<evidence type="ECO:0000313" key="5">
    <source>
        <dbReference type="EMBL" id="ORC87407.1"/>
    </source>
</evidence>
<feature type="domain" description="OBG-type G" evidence="4">
    <location>
        <begin position="499"/>
        <end position="780"/>
    </location>
</feature>
<feature type="region of interest" description="Disordered" evidence="2">
    <location>
        <begin position="446"/>
        <end position="481"/>
    </location>
</feature>
<dbReference type="Proteomes" id="UP000192257">
    <property type="component" value="Unassembled WGS sequence"/>
</dbReference>
<dbReference type="InterPro" id="IPR013646">
    <property type="entry name" value="YGR210-like_G4"/>
</dbReference>
<dbReference type="PROSITE" id="PS51710">
    <property type="entry name" value="G_OBG"/>
    <property type="match status" value="1"/>
</dbReference>
<dbReference type="InterPro" id="IPR006575">
    <property type="entry name" value="RWD_dom"/>
</dbReference>
<reference evidence="5 6" key="1">
    <citation type="submission" date="2017-03" db="EMBL/GenBank/DDBJ databases">
        <title>An alternative strategy for trypanosome survival in the mammalian bloodstream revealed through genome and transcriptome analysis of the ubiquitous bovine parasite Trypanosoma (Megatrypanum) theileri.</title>
        <authorList>
            <person name="Kelly S."/>
            <person name="Ivens A."/>
            <person name="Mott A."/>
            <person name="O'Neill E."/>
            <person name="Emms D."/>
            <person name="Macleod O."/>
            <person name="Voorheis P."/>
            <person name="Matthews J."/>
            <person name="Matthews K."/>
            <person name="Carrington M."/>
        </authorList>
    </citation>
    <scope>NUCLEOTIDE SEQUENCE [LARGE SCALE GENOMIC DNA]</scope>
    <source>
        <strain evidence="5">Edinburgh</strain>
    </source>
</reference>
<evidence type="ECO:0000313" key="6">
    <source>
        <dbReference type="Proteomes" id="UP000192257"/>
    </source>
</evidence>
<protein>
    <recommendedName>
        <fullName evidence="7">GTP-binding protein</fullName>
    </recommendedName>
</protein>
<feature type="compositionally biased region" description="Basic and acidic residues" evidence="2">
    <location>
        <begin position="394"/>
        <end position="413"/>
    </location>
</feature>
<dbReference type="Gene3D" id="3.10.110.10">
    <property type="entry name" value="Ubiquitin Conjugating Enzyme"/>
    <property type="match status" value="1"/>
</dbReference>
<evidence type="ECO:0000259" key="3">
    <source>
        <dbReference type="PROSITE" id="PS50908"/>
    </source>
</evidence>
<feature type="compositionally biased region" description="Low complexity" evidence="2">
    <location>
        <begin position="446"/>
        <end position="457"/>
    </location>
</feature>
<accession>A0A1X0NRU1</accession>
<dbReference type="SUPFAM" id="SSF54495">
    <property type="entry name" value="UBC-like"/>
    <property type="match status" value="1"/>
</dbReference>
<dbReference type="AlphaFoldDB" id="A0A1X0NRU1"/>
<organism evidence="5 6">
    <name type="scientific">Trypanosoma theileri</name>
    <dbReference type="NCBI Taxonomy" id="67003"/>
    <lineage>
        <taxon>Eukaryota</taxon>
        <taxon>Discoba</taxon>
        <taxon>Euglenozoa</taxon>
        <taxon>Kinetoplastea</taxon>
        <taxon>Metakinetoplastina</taxon>
        <taxon>Trypanosomatida</taxon>
        <taxon>Trypanosomatidae</taxon>
        <taxon>Trypanosoma</taxon>
    </lineage>
</organism>
<dbReference type="InterPro" id="IPR006073">
    <property type="entry name" value="GTP-bd"/>
</dbReference>
<dbReference type="GO" id="GO:0005525">
    <property type="term" value="F:GTP binding"/>
    <property type="evidence" value="ECO:0007669"/>
    <property type="project" value="InterPro"/>
</dbReference>
<dbReference type="SUPFAM" id="SSF53474">
    <property type="entry name" value="alpha/beta-Hydrolases"/>
    <property type="match status" value="1"/>
</dbReference>
<gene>
    <name evidence="5" type="ORF">TM35_000222060</name>
</gene>